<name>A0A8H4RHN1_9HELO</name>
<reference evidence="1 2" key="1">
    <citation type="submission" date="2020-03" db="EMBL/GenBank/DDBJ databases">
        <title>Draft Genome Sequence of Cudoniella acicularis.</title>
        <authorList>
            <person name="Buettner E."/>
            <person name="Kellner H."/>
        </authorList>
    </citation>
    <scope>NUCLEOTIDE SEQUENCE [LARGE SCALE GENOMIC DNA]</scope>
    <source>
        <strain evidence="1 2">DSM 108380</strain>
    </source>
</reference>
<evidence type="ECO:0000313" key="2">
    <source>
        <dbReference type="Proteomes" id="UP000566819"/>
    </source>
</evidence>
<accession>A0A8H4RHN1</accession>
<dbReference type="AlphaFoldDB" id="A0A8H4RHN1"/>
<dbReference type="EMBL" id="JAAMPI010000566">
    <property type="protein sequence ID" value="KAF4630289.1"/>
    <property type="molecule type" value="Genomic_DNA"/>
</dbReference>
<organism evidence="1 2">
    <name type="scientific">Cudoniella acicularis</name>
    <dbReference type="NCBI Taxonomy" id="354080"/>
    <lineage>
        <taxon>Eukaryota</taxon>
        <taxon>Fungi</taxon>
        <taxon>Dikarya</taxon>
        <taxon>Ascomycota</taxon>
        <taxon>Pezizomycotina</taxon>
        <taxon>Leotiomycetes</taxon>
        <taxon>Helotiales</taxon>
        <taxon>Tricladiaceae</taxon>
        <taxon>Cudoniella</taxon>
    </lineage>
</organism>
<sequence length="109" mass="11157">MALATLPYSIHTRLAIPTQPACSLVPFYYNDAAGFEFATNTFLASNNAFCATVATSAAATTVIVTPTPTVSACVIPDPDPNACSHQPAGYGSMVLVNDPSLECTGASAV</sequence>
<keyword evidence="2" id="KW-1185">Reference proteome</keyword>
<dbReference type="Proteomes" id="UP000566819">
    <property type="component" value="Unassembled WGS sequence"/>
</dbReference>
<gene>
    <name evidence="1" type="ORF">G7Y89_g7854</name>
</gene>
<proteinExistence type="predicted"/>
<protein>
    <submittedName>
        <fullName evidence="1">Uncharacterized protein</fullName>
    </submittedName>
</protein>
<evidence type="ECO:0000313" key="1">
    <source>
        <dbReference type="EMBL" id="KAF4630289.1"/>
    </source>
</evidence>
<comment type="caution">
    <text evidence="1">The sequence shown here is derived from an EMBL/GenBank/DDBJ whole genome shotgun (WGS) entry which is preliminary data.</text>
</comment>